<dbReference type="Proteomes" id="UP000602395">
    <property type="component" value="Unassembled WGS sequence"/>
</dbReference>
<comment type="caution">
    <text evidence="1">The sequence shown here is derived from an EMBL/GenBank/DDBJ whole genome shotgun (WGS) entry which is preliminary data.</text>
</comment>
<proteinExistence type="predicted"/>
<keyword evidence="2" id="KW-1185">Reference proteome</keyword>
<organism evidence="1 2">
    <name type="scientific">Gordonia hankookensis</name>
    <dbReference type="NCBI Taxonomy" id="589403"/>
    <lineage>
        <taxon>Bacteria</taxon>
        <taxon>Bacillati</taxon>
        <taxon>Actinomycetota</taxon>
        <taxon>Actinomycetes</taxon>
        <taxon>Mycobacteriales</taxon>
        <taxon>Gordoniaceae</taxon>
        <taxon>Gordonia</taxon>
    </lineage>
</organism>
<gene>
    <name evidence="1" type="ORF">IDF66_02710</name>
</gene>
<evidence type="ECO:0000313" key="1">
    <source>
        <dbReference type="EMBL" id="MBD1318484.1"/>
    </source>
</evidence>
<reference evidence="1 2" key="1">
    <citation type="submission" date="2020-09" db="EMBL/GenBank/DDBJ databases">
        <title>Novel species in genus Gordonia.</title>
        <authorList>
            <person name="Zhang G."/>
        </authorList>
    </citation>
    <scope>NUCLEOTIDE SEQUENCE [LARGE SCALE GENOMIC DNA]</scope>
    <source>
        <strain evidence="1 2">ON-33</strain>
    </source>
</reference>
<dbReference type="InterPro" id="IPR012349">
    <property type="entry name" value="Split_barrel_FMN-bd"/>
</dbReference>
<evidence type="ECO:0008006" key="3">
    <source>
        <dbReference type="Google" id="ProtNLM"/>
    </source>
</evidence>
<evidence type="ECO:0000313" key="2">
    <source>
        <dbReference type="Proteomes" id="UP000602395"/>
    </source>
</evidence>
<dbReference type="EMBL" id="JACWMS010000001">
    <property type="protein sequence ID" value="MBD1318484.1"/>
    <property type="molecule type" value="Genomic_DNA"/>
</dbReference>
<dbReference type="Gene3D" id="2.30.110.10">
    <property type="entry name" value="Electron Transport, Fmn-binding Protein, Chain A"/>
    <property type="match status" value="1"/>
</dbReference>
<name>A0ABR7W6N6_9ACTN</name>
<accession>A0ABR7W6N6</accession>
<protein>
    <recommendedName>
        <fullName evidence="3">Deazaflavin-dependent oxidoreductase, nitroreductase family</fullName>
    </recommendedName>
</protein>
<sequence length="144" mass="15920">MKLQRVTNRIVRALLATPVISRGIGRRLVTVYVVGRKSGKRYTVPVAYTSHDGKLLIGTPFAWGKNLRTGESVEIRLMGRRRPADVEAFTDEPSVVEHYAVICRDNKQFASFNKIGIGSDGTPDPEDLHTAFTAGARSILLTPR</sequence>